<evidence type="ECO:0000313" key="1">
    <source>
        <dbReference type="EMBL" id="SBT07474.1"/>
    </source>
</evidence>
<protein>
    <submittedName>
        <fullName evidence="1">Uncharacterized protein</fullName>
    </submittedName>
</protein>
<name>A0A1A8XQP8_9RHOO</name>
<keyword evidence="2" id="KW-1185">Reference proteome</keyword>
<reference evidence="1 2" key="1">
    <citation type="submission" date="2016-06" db="EMBL/GenBank/DDBJ databases">
        <authorList>
            <person name="Kjaerup R.B."/>
            <person name="Dalgaard T.S."/>
            <person name="Juul-Madsen H.R."/>
        </authorList>
    </citation>
    <scope>NUCLEOTIDE SEQUENCE [LARGE SCALE GENOMIC DNA]</scope>
    <source>
        <strain evidence="1">2</strain>
    </source>
</reference>
<evidence type="ECO:0000313" key="2">
    <source>
        <dbReference type="Proteomes" id="UP000199600"/>
    </source>
</evidence>
<organism evidence="1 2">
    <name type="scientific">Candidatus Propionivibrio aalborgensis</name>
    <dbReference type="NCBI Taxonomy" id="1860101"/>
    <lineage>
        <taxon>Bacteria</taxon>
        <taxon>Pseudomonadati</taxon>
        <taxon>Pseudomonadota</taxon>
        <taxon>Betaproteobacteria</taxon>
        <taxon>Rhodocyclales</taxon>
        <taxon>Rhodocyclaceae</taxon>
        <taxon>Propionivibrio</taxon>
    </lineage>
</organism>
<proteinExistence type="predicted"/>
<gene>
    <name evidence="1" type="ORF">PROAA_220031</name>
</gene>
<dbReference type="Proteomes" id="UP000199600">
    <property type="component" value="Unassembled WGS sequence"/>
</dbReference>
<sequence>MILSWFDAQKAKDFGTSLAIFFIEKVPVKDRMEEKKFAAKTQKILAQMAKQVTQFKAQNKLNTYKKAQLGNAFKWTLKDAGFEGAYIDQLTKWLMLQVS</sequence>
<dbReference type="EMBL" id="FLQY01000135">
    <property type="protein sequence ID" value="SBT07474.1"/>
    <property type="molecule type" value="Genomic_DNA"/>
</dbReference>
<accession>A0A1A8XQP8</accession>
<dbReference type="AlphaFoldDB" id="A0A1A8XQP8"/>